<evidence type="ECO:0000256" key="3">
    <source>
        <dbReference type="ARBA" id="ARBA00022793"/>
    </source>
</evidence>
<dbReference type="InterPro" id="IPR000310">
    <property type="entry name" value="Orn/Lys/Arg_deCO2ase_major_dom"/>
</dbReference>
<dbReference type="RefSeq" id="WP_353650907.1">
    <property type="nucleotide sequence ID" value="NZ_CP159218.1"/>
</dbReference>
<feature type="domain" description="Orn/Lys/Arg decarboxylase C-terminal" evidence="7">
    <location>
        <begin position="402"/>
        <end position="458"/>
    </location>
</feature>
<dbReference type="PANTHER" id="PTHR43277:SF4">
    <property type="entry name" value="ARGININE DECARBOXYLASE"/>
    <property type="match status" value="1"/>
</dbReference>
<reference evidence="8" key="1">
    <citation type="submission" date="2024-05" db="EMBL/GenBank/DDBJ databases">
        <authorList>
            <person name="Cai S.Y."/>
            <person name="Jin L.M."/>
            <person name="Li H.R."/>
        </authorList>
    </citation>
    <scope>NUCLEOTIDE SEQUENCE</scope>
    <source>
        <strain evidence="8">A5-74</strain>
    </source>
</reference>
<keyword evidence="3" id="KW-0210">Decarboxylase</keyword>
<evidence type="ECO:0000256" key="4">
    <source>
        <dbReference type="ARBA" id="ARBA00022898"/>
    </source>
</evidence>
<dbReference type="InterPro" id="IPR008286">
    <property type="entry name" value="Prn/Lys/Arg_de-COase_C"/>
</dbReference>
<sequence length="478" mass="50372">MSSNEASVELDAELLSRWHRFRGTHHPFTIPGHQGLAGRLDATLGALLDSDVPLYGGLDSVKLSADRLAAAERRAADAWGADWARFSTGGSTHGNQAMTLAVGKPGDTVLVARTAHRSTLLGLVLAGLTPVWLPVSTDARWGTPAGVEAGALQDALEVHSPVAVFLTEPAYLGVTSDLPTLIALSHRSEVPVIVDQARGAHFGWAAGYPEQAVKLGADAVVMSAHKTLPAYSQACLIVARTTRLDRDRLDRAVDACHTTSPAGSILASIDASRALLESRGAMLLGQLAERVRAARTRLRALSGVQVPGPEDFPVGRFDPAKLVVIVAGAGVDGIAVEQDLLRDGIPVELADRDMLVPIVTMVDTAADLEPLLGALERSIRAHTTGAARPVRAAPLPDTDQALTPREAFFADQIAVPAAAAAGRVCAEVVAPYPPGVPVLMPGEVITTEIVHWLQTLARRGTRVAYAADPILQTFRIVK</sequence>
<evidence type="ECO:0000256" key="5">
    <source>
        <dbReference type="ARBA" id="ARBA00023239"/>
    </source>
</evidence>
<dbReference type="Pfam" id="PF01276">
    <property type="entry name" value="OKR_DC_1"/>
    <property type="match status" value="1"/>
</dbReference>
<evidence type="ECO:0000259" key="6">
    <source>
        <dbReference type="Pfam" id="PF01276"/>
    </source>
</evidence>
<dbReference type="Gene3D" id="3.40.640.10">
    <property type="entry name" value="Type I PLP-dependent aspartate aminotransferase-like (Major domain)"/>
    <property type="match status" value="1"/>
</dbReference>
<keyword evidence="4" id="KW-0663">Pyridoxal phosphate</keyword>
<comment type="similarity">
    <text evidence="2">Belongs to the Orn/Lys/Arg decarboxylase class-I family.</text>
</comment>
<dbReference type="EMBL" id="CP159218">
    <property type="protein sequence ID" value="XCG65302.1"/>
    <property type="molecule type" value="Genomic_DNA"/>
</dbReference>
<evidence type="ECO:0000259" key="7">
    <source>
        <dbReference type="Pfam" id="PF03711"/>
    </source>
</evidence>
<name>A0AAU8DSM1_9ACTN</name>
<evidence type="ECO:0000256" key="2">
    <source>
        <dbReference type="ARBA" id="ARBA00010671"/>
    </source>
</evidence>
<comment type="cofactor">
    <cofactor evidence="1">
        <name>pyridoxal 5'-phosphate</name>
        <dbReference type="ChEBI" id="CHEBI:597326"/>
    </cofactor>
</comment>
<dbReference type="SUPFAM" id="SSF55904">
    <property type="entry name" value="Ornithine decarboxylase C-terminal domain"/>
    <property type="match status" value="1"/>
</dbReference>
<dbReference type="Pfam" id="PF03711">
    <property type="entry name" value="OKR_DC_1_C"/>
    <property type="match status" value="1"/>
</dbReference>
<feature type="domain" description="Orn/Lys/Arg decarboxylases family 1 pyridoxal-P attachment site" evidence="6">
    <location>
        <begin position="25"/>
        <end position="303"/>
    </location>
</feature>
<dbReference type="InterPro" id="IPR015421">
    <property type="entry name" value="PyrdxlP-dep_Trfase_major"/>
</dbReference>
<dbReference type="Gene3D" id="3.90.100.10">
    <property type="entry name" value="Orn/Lys/Arg decarboxylase, C-terminal domain"/>
    <property type="match status" value="1"/>
</dbReference>
<protein>
    <recommendedName>
        <fullName evidence="9">Aminotransferase class V-fold PLP-dependent enzyme</fullName>
    </recommendedName>
</protein>
<proteinExistence type="inferred from homology"/>
<dbReference type="InterPro" id="IPR052357">
    <property type="entry name" value="Orn_Lys_Arg_decarboxylase-I"/>
</dbReference>
<dbReference type="SUPFAM" id="SSF53383">
    <property type="entry name" value="PLP-dependent transferases"/>
    <property type="match status" value="1"/>
</dbReference>
<evidence type="ECO:0000256" key="1">
    <source>
        <dbReference type="ARBA" id="ARBA00001933"/>
    </source>
</evidence>
<dbReference type="GO" id="GO:0016831">
    <property type="term" value="F:carboxy-lyase activity"/>
    <property type="evidence" value="ECO:0007669"/>
    <property type="project" value="UniProtKB-KW"/>
</dbReference>
<dbReference type="AlphaFoldDB" id="A0AAU8DSM1"/>
<evidence type="ECO:0008006" key="9">
    <source>
        <dbReference type="Google" id="ProtNLM"/>
    </source>
</evidence>
<accession>A0AAU8DSM1</accession>
<evidence type="ECO:0000313" key="8">
    <source>
        <dbReference type="EMBL" id="XCG65302.1"/>
    </source>
</evidence>
<dbReference type="PANTHER" id="PTHR43277">
    <property type="entry name" value="ARGININE DECARBOXYLASE"/>
    <property type="match status" value="1"/>
</dbReference>
<organism evidence="8">
    <name type="scientific">Nakamurella sp. A5-74</name>
    <dbReference type="NCBI Taxonomy" id="3158264"/>
    <lineage>
        <taxon>Bacteria</taxon>
        <taxon>Bacillati</taxon>
        <taxon>Actinomycetota</taxon>
        <taxon>Actinomycetes</taxon>
        <taxon>Nakamurellales</taxon>
        <taxon>Nakamurellaceae</taxon>
        <taxon>Nakamurella</taxon>
    </lineage>
</organism>
<dbReference type="InterPro" id="IPR015424">
    <property type="entry name" value="PyrdxlP-dep_Trfase"/>
</dbReference>
<keyword evidence="5" id="KW-0456">Lyase</keyword>
<dbReference type="InterPro" id="IPR036633">
    <property type="entry name" value="Prn/Lys/Arg_de-COase_C_sf"/>
</dbReference>
<gene>
    <name evidence="8" type="ORF">ABLG96_08445</name>
</gene>